<dbReference type="SUPFAM" id="SSF55166">
    <property type="entry name" value="Hedgehog/DD-peptidase"/>
    <property type="match status" value="1"/>
</dbReference>
<dbReference type="GO" id="GO:0006508">
    <property type="term" value="P:proteolysis"/>
    <property type="evidence" value="ECO:0007669"/>
    <property type="project" value="InterPro"/>
</dbReference>
<dbReference type="PANTHER" id="PTHR34385">
    <property type="entry name" value="D-ALANYL-D-ALANINE CARBOXYPEPTIDASE"/>
    <property type="match status" value="1"/>
</dbReference>
<evidence type="ECO:0000313" key="5">
    <source>
        <dbReference type="Proteomes" id="UP000247150"/>
    </source>
</evidence>
<dbReference type="InterPro" id="IPR058193">
    <property type="entry name" value="VanY/YodJ_core_dom"/>
</dbReference>
<dbReference type="InterPro" id="IPR003709">
    <property type="entry name" value="VanY-like_core_dom"/>
</dbReference>
<dbReference type="RefSeq" id="WP_110064080.1">
    <property type="nucleotide sequence ID" value="NZ_QGTW01000003.1"/>
</dbReference>
<organism evidence="4 5">
    <name type="scientific">Cytobacillus oceanisediminis</name>
    <dbReference type="NCBI Taxonomy" id="665099"/>
    <lineage>
        <taxon>Bacteria</taxon>
        <taxon>Bacillati</taxon>
        <taxon>Bacillota</taxon>
        <taxon>Bacilli</taxon>
        <taxon>Bacillales</taxon>
        <taxon>Bacillaceae</taxon>
        <taxon>Cytobacillus</taxon>
    </lineage>
</organism>
<gene>
    <name evidence="4" type="ORF">DFO73_10375</name>
</gene>
<reference evidence="4 5" key="1">
    <citation type="submission" date="2018-05" db="EMBL/GenBank/DDBJ databases">
        <title>Freshwater and sediment microbial communities from various areas in North America, analyzing microbe dynamics in response to fracking.</title>
        <authorList>
            <person name="Lamendella R."/>
        </authorList>
    </citation>
    <scope>NUCLEOTIDE SEQUENCE [LARGE SCALE GENOMIC DNA]</scope>
    <source>
        <strain evidence="4 5">15_TX</strain>
    </source>
</reference>
<evidence type="ECO:0000259" key="3">
    <source>
        <dbReference type="Pfam" id="PF02557"/>
    </source>
</evidence>
<protein>
    <submittedName>
        <fullName evidence="4">D-alanyl-D-alanine carboxypeptidase</fullName>
    </submittedName>
</protein>
<dbReference type="OrthoDB" id="9792074at2"/>
<name>A0A2V3A5S8_9BACI</name>
<keyword evidence="4" id="KW-0121">Carboxypeptidase</keyword>
<evidence type="ECO:0000256" key="1">
    <source>
        <dbReference type="SAM" id="MobiDB-lite"/>
    </source>
</evidence>
<keyword evidence="4" id="KW-0378">Hydrolase</keyword>
<proteinExistence type="predicted"/>
<keyword evidence="2" id="KW-0732">Signal</keyword>
<dbReference type="InterPro" id="IPR052179">
    <property type="entry name" value="DD-CPase-like"/>
</dbReference>
<accession>A0A2V3A5S8</accession>
<dbReference type="PROSITE" id="PS51257">
    <property type="entry name" value="PROKAR_LIPOPROTEIN"/>
    <property type="match status" value="1"/>
</dbReference>
<keyword evidence="4" id="KW-0645">Protease</keyword>
<feature type="chain" id="PRO_5038556832" evidence="2">
    <location>
        <begin position="22"/>
        <end position="296"/>
    </location>
</feature>
<dbReference type="AlphaFoldDB" id="A0A2V3A5S8"/>
<evidence type="ECO:0000313" key="4">
    <source>
        <dbReference type="EMBL" id="PWW30193.1"/>
    </source>
</evidence>
<dbReference type="Proteomes" id="UP000247150">
    <property type="component" value="Unassembled WGS sequence"/>
</dbReference>
<feature type="region of interest" description="Disordered" evidence="1">
    <location>
        <begin position="39"/>
        <end position="82"/>
    </location>
</feature>
<evidence type="ECO:0000256" key="2">
    <source>
        <dbReference type="SAM" id="SignalP"/>
    </source>
</evidence>
<feature type="signal peptide" evidence="2">
    <location>
        <begin position="1"/>
        <end position="21"/>
    </location>
</feature>
<feature type="domain" description="D-alanyl-D-alanine carboxypeptidase-like core" evidence="3">
    <location>
        <begin position="144"/>
        <end position="272"/>
    </location>
</feature>
<dbReference type="GO" id="GO:0004180">
    <property type="term" value="F:carboxypeptidase activity"/>
    <property type="evidence" value="ECO:0007669"/>
    <property type="project" value="UniProtKB-KW"/>
</dbReference>
<dbReference type="Gene3D" id="3.30.1380.10">
    <property type="match status" value="1"/>
</dbReference>
<dbReference type="EMBL" id="QGTW01000003">
    <property type="protein sequence ID" value="PWW30193.1"/>
    <property type="molecule type" value="Genomic_DNA"/>
</dbReference>
<dbReference type="CDD" id="cd14852">
    <property type="entry name" value="LD-carboxypeptidase"/>
    <property type="match status" value="1"/>
</dbReference>
<feature type="compositionally biased region" description="Basic and acidic residues" evidence="1">
    <location>
        <begin position="39"/>
        <end position="53"/>
    </location>
</feature>
<sequence>MKKILLLAGTLSLFLSGCSQLDPYMDKVKPLIEKVPFLQEDKSMEDNQGKEESPQEAENNTDKASGDAGTDNNNEPPAEKDPLSLEASYFNDVKVVNGKNVIQNPENVMVLVNKQFSLPDGYEPSQLVIPDVSFSYGDLDLEKSYLRQDAAVALEKLFKEAQQNGVELFAVSGYRSFDRQTQVFEAEVSRVGEEKAVQAVAFPGSSEHQTGLSMDISSRSAKLELSEKFGETKEGKWLAENAHRYGFILRYPKGKESITGYKYEPWHFRYVGADAAAVIYEKKWTLEEYFNIVKKI</sequence>
<dbReference type="InterPro" id="IPR009045">
    <property type="entry name" value="Zn_M74/Hedgehog-like"/>
</dbReference>
<comment type="caution">
    <text evidence="4">The sequence shown here is derived from an EMBL/GenBank/DDBJ whole genome shotgun (WGS) entry which is preliminary data.</text>
</comment>
<dbReference type="PANTHER" id="PTHR34385:SF1">
    <property type="entry name" value="PEPTIDOGLYCAN L-ALANYL-D-GLUTAMATE ENDOPEPTIDASE CWLK"/>
    <property type="match status" value="1"/>
</dbReference>
<dbReference type="Pfam" id="PF02557">
    <property type="entry name" value="VanY"/>
    <property type="match status" value="1"/>
</dbReference>